<evidence type="ECO:0000256" key="8">
    <source>
        <dbReference type="SAM" id="MobiDB-lite"/>
    </source>
</evidence>
<evidence type="ECO:0000256" key="3">
    <source>
        <dbReference type="ARBA" id="ARBA00006958"/>
    </source>
</evidence>
<evidence type="ECO:0000256" key="4">
    <source>
        <dbReference type="ARBA" id="ARBA00022722"/>
    </source>
</evidence>
<comment type="cofactor">
    <cofactor evidence="1">
        <name>a divalent metal cation</name>
        <dbReference type="ChEBI" id="CHEBI:60240"/>
    </cofactor>
</comment>
<comment type="caution">
    <text evidence="10">The sequence shown here is derived from an EMBL/GenBank/DDBJ whole genome shotgun (WGS) entry which is preliminary data.</text>
</comment>
<evidence type="ECO:0000256" key="1">
    <source>
        <dbReference type="ARBA" id="ARBA00001968"/>
    </source>
</evidence>
<dbReference type="Pfam" id="PF13359">
    <property type="entry name" value="DDE_Tnp_4"/>
    <property type="match status" value="1"/>
</dbReference>
<comment type="subcellular location">
    <subcellularLocation>
        <location evidence="2">Nucleus</location>
    </subcellularLocation>
</comment>
<dbReference type="GO" id="GO:0004518">
    <property type="term" value="F:nuclease activity"/>
    <property type="evidence" value="ECO:0007669"/>
    <property type="project" value="UniProtKB-KW"/>
</dbReference>
<comment type="similarity">
    <text evidence="3">Belongs to the HARBI1 family.</text>
</comment>
<evidence type="ECO:0000259" key="9">
    <source>
        <dbReference type="Pfam" id="PF13359"/>
    </source>
</evidence>
<reference evidence="10" key="1">
    <citation type="submission" date="2022-03" db="EMBL/GenBank/DDBJ databases">
        <authorList>
            <person name="Sayadi A."/>
        </authorList>
    </citation>
    <scope>NUCLEOTIDE SEQUENCE</scope>
</reference>
<organism evidence="10 11">
    <name type="scientific">Acanthoscelides obtectus</name>
    <name type="common">Bean weevil</name>
    <name type="synonym">Bruchus obtectus</name>
    <dbReference type="NCBI Taxonomy" id="200917"/>
    <lineage>
        <taxon>Eukaryota</taxon>
        <taxon>Metazoa</taxon>
        <taxon>Ecdysozoa</taxon>
        <taxon>Arthropoda</taxon>
        <taxon>Hexapoda</taxon>
        <taxon>Insecta</taxon>
        <taxon>Pterygota</taxon>
        <taxon>Neoptera</taxon>
        <taxon>Endopterygota</taxon>
        <taxon>Coleoptera</taxon>
        <taxon>Polyphaga</taxon>
        <taxon>Cucujiformia</taxon>
        <taxon>Chrysomeloidea</taxon>
        <taxon>Chrysomelidae</taxon>
        <taxon>Bruchinae</taxon>
        <taxon>Bruchini</taxon>
        <taxon>Acanthoscelides</taxon>
    </lineage>
</organism>
<gene>
    <name evidence="10" type="ORF">ACAOBT_LOCUS28135</name>
</gene>
<dbReference type="OrthoDB" id="6751902at2759"/>
<dbReference type="Proteomes" id="UP001152888">
    <property type="component" value="Unassembled WGS sequence"/>
</dbReference>
<keyword evidence="7" id="KW-0539">Nucleus</keyword>
<dbReference type="AlphaFoldDB" id="A0A9P0LWU0"/>
<feature type="domain" description="DDE Tnp4" evidence="9">
    <location>
        <begin position="73"/>
        <end position="234"/>
    </location>
</feature>
<dbReference type="PANTHER" id="PTHR22930">
    <property type="match status" value="1"/>
</dbReference>
<dbReference type="InterPro" id="IPR027806">
    <property type="entry name" value="HARBI1_dom"/>
</dbReference>
<evidence type="ECO:0000256" key="2">
    <source>
        <dbReference type="ARBA" id="ARBA00004123"/>
    </source>
</evidence>
<keyword evidence="5" id="KW-0479">Metal-binding</keyword>
<sequence>MRPAGHRLTVLELQVASLFAIHPQSVAKVSQFLLVVCRQKNNKAVFPKTSEEWQEIAYNIETRWNFPNCGGSIDGKHLRIVKPANSGSYFFNYKDYHSIVLMALVNADYEFIYVNVGCNGRVSDGGVLEYTKFYDKLIEKKLNLPSNDVTKHNLNFVFVADDAFALHENILKPFPGNNLTKEESIFNYRLSRVRRTVENAFGILANRFRVFHTPINMQPDKIDKIVLAACALHNFLRRSKTSYITRNDVDTEIIDTGDIIRGDWRAERPLDNLQPGYGRNASREAKENRSEELLKRNMNINISKTKVLTTRQGKELKKISEGRHIDQVQAFEYLGIQIQEDGTMDEEMKEILLKASNLYHTIKTYREKK</sequence>
<keyword evidence="4" id="KW-0540">Nuclease</keyword>
<evidence type="ECO:0000313" key="11">
    <source>
        <dbReference type="Proteomes" id="UP001152888"/>
    </source>
</evidence>
<evidence type="ECO:0000256" key="5">
    <source>
        <dbReference type="ARBA" id="ARBA00022723"/>
    </source>
</evidence>
<keyword evidence="6" id="KW-0378">Hydrolase</keyword>
<protein>
    <recommendedName>
        <fullName evidence="9">DDE Tnp4 domain-containing protein</fullName>
    </recommendedName>
</protein>
<proteinExistence type="inferred from homology"/>
<evidence type="ECO:0000313" key="10">
    <source>
        <dbReference type="EMBL" id="CAH2004687.1"/>
    </source>
</evidence>
<feature type="region of interest" description="Disordered" evidence="8">
    <location>
        <begin position="271"/>
        <end position="290"/>
    </location>
</feature>
<evidence type="ECO:0000256" key="7">
    <source>
        <dbReference type="ARBA" id="ARBA00023242"/>
    </source>
</evidence>
<evidence type="ECO:0000256" key="6">
    <source>
        <dbReference type="ARBA" id="ARBA00022801"/>
    </source>
</evidence>
<keyword evidence="11" id="KW-1185">Reference proteome</keyword>
<dbReference type="EMBL" id="CAKOFQ010007603">
    <property type="protein sequence ID" value="CAH2004687.1"/>
    <property type="molecule type" value="Genomic_DNA"/>
</dbReference>
<dbReference type="GO" id="GO:0046872">
    <property type="term" value="F:metal ion binding"/>
    <property type="evidence" value="ECO:0007669"/>
    <property type="project" value="UniProtKB-KW"/>
</dbReference>
<accession>A0A9P0LWU0</accession>
<feature type="compositionally biased region" description="Basic and acidic residues" evidence="8">
    <location>
        <begin position="281"/>
        <end position="290"/>
    </location>
</feature>
<dbReference type="InterPro" id="IPR045249">
    <property type="entry name" value="HARBI1-like"/>
</dbReference>
<dbReference type="GO" id="GO:0005634">
    <property type="term" value="C:nucleus"/>
    <property type="evidence" value="ECO:0007669"/>
    <property type="project" value="UniProtKB-SubCell"/>
</dbReference>
<dbReference type="PANTHER" id="PTHR22930:SF284">
    <property type="entry name" value="DDE TNP4 DOMAIN-CONTAINING PROTEIN"/>
    <property type="match status" value="1"/>
</dbReference>
<name>A0A9P0LWU0_ACAOB</name>
<dbReference type="GO" id="GO:0016787">
    <property type="term" value="F:hydrolase activity"/>
    <property type="evidence" value="ECO:0007669"/>
    <property type="project" value="UniProtKB-KW"/>
</dbReference>